<dbReference type="PANTHER" id="PTHR35337:SF1">
    <property type="entry name" value="SLR1478 PROTEIN"/>
    <property type="match status" value="1"/>
</dbReference>
<feature type="transmembrane region" description="Helical" evidence="1">
    <location>
        <begin position="500"/>
        <end position="522"/>
    </location>
</feature>
<protein>
    <recommendedName>
        <fullName evidence="4">Stage II sporulation protein M</fullName>
    </recommendedName>
</protein>
<evidence type="ECO:0000313" key="3">
    <source>
        <dbReference type="Proteomes" id="UP000683507"/>
    </source>
</evidence>
<evidence type="ECO:0000256" key="1">
    <source>
        <dbReference type="SAM" id="Phobius"/>
    </source>
</evidence>
<dbReference type="AlphaFoldDB" id="A0A916JQD5"/>
<feature type="transmembrane region" description="Helical" evidence="1">
    <location>
        <begin position="299"/>
        <end position="322"/>
    </location>
</feature>
<feature type="transmembrane region" description="Helical" evidence="1">
    <location>
        <begin position="185"/>
        <end position="202"/>
    </location>
</feature>
<dbReference type="RefSeq" id="WP_258543088.1">
    <property type="nucleotide sequence ID" value="NZ_OU015584.1"/>
</dbReference>
<accession>A0A916JQD5</accession>
<feature type="transmembrane region" description="Helical" evidence="1">
    <location>
        <begin position="370"/>
        <end position="390"/>
    </location>
</feature>
<dbReference type="PANTHER" id="PTHR35337">
    <property type="entry name" value="SLR1478 PROTEIN"/>
    <property type="match status" value="1"/>
</dbReference>
<feature type="transmembrane region" description="Helical" evidence="1">
    <location>
        <begin position="214"/>
        <end position="240"/>
    </location>
</feature>
<feature type="transmembrane region" description="Helical" evidence="1">
    <location>
        <begin position="434"/>
        <end position="456"/>
    </location>
</feature>
<feature type="transmembrane region" description="Helical" evidence="1">
    <location>
        <begin position="542"/>
        <end position="565"/>
    </location>
</feature>
<keyword evidence="3" id="KW-1185">Reference proteome</keyword>
<organism evidence="2 3">
    <name type="scientific">Parvicella tangerina</name>
    <dbReference type="NCBI Taxonomy" id="2829795"/>
    <lineage>
        <taxon>Bacteria</taxon>
        <taxon>Pseudomonadati</taxon>
        <taxon>Bacteroidota</taxon>
        <taxon>Flavobacteriia</taxon>
        <taxon>Flavobacteriales</taxon>
        <taxon>Parvicellaceae</taxon>
        <taxon>Parvicella</taxon>
    </lineage>
</organism>
<evidence type="ECO:0008006" key="4">
    <source>
        <dbReference type="Google" id="ProtNLM"/>
    </source>
</evidence>
<proteinExistence type="predicted"/>
<dbReference type="EMBL" id="OU015584">
    <property type="protein sequence ID" value="CAG5085796.1"/>
    <property type="molecule type" value="Genomic_DNA"/>
</dbReference>
<feature type="transmembrane region" description="Helical" evidence="1">
    <location>
        <begin position="97"/>
        <end position="118"/>
    </location>
</feature>
<feature type="transmembrane region" description="Helical" evidence="1">
    <location>
        <begin position="599"/>
        <end position="620"/>
    </location>
</feature>
<dbReference type="InterPro" id="IPR002798">
    <property type="entry name" value="SpoIIM-like"/>
</dbReference>
<dbReference type="KEGG" id="ptan:CRYO30217_02889"/>
<dbReference type="Pfam" id="PF01944">
    <property type="entry name" value="SpoIIM"/>
    <property type="match status" value="1"/>
</dbReference>
<keyword evidence="1" id="KW-0472">Membrane</keyword>
<sequence>MKETTFINQNKKKWAKFEKMSKTQQNDPDEMTQLFVELTDDLAFARTYYPKRSVRVYLNALAQRIFHDLYKKKRTPLKKFWSFWTTDLPLEMYRARWTLLTAFVIFAIGMLIGIVSTIDNPNFLGSVIGYDYVAVAEHNIDQGKPMSIYGDGSEELSFVMIAVNNLLVALMAFLLGIFFSIGSGVYLFFNSIMVGAFQWFYVVRNLTLASFLTIWIHGAIEIPAIILASTAGIVMGNGILFPKTLTRGQSLIISAKRGIKIMIGIIPFILLAAFIEGYATRHTVVSIEGDPIPTEWPPALKWTFILTSFGLVLFYFVIYPIIVARKQNFSGKLVEAPQYKKKQQVVFNRIKSTGELFSDTFSSYAKSFALFFKLFLISVPLIGLLTYLTFEQIPYYFYDAIGNQYSLFDPFQIVFSRTRELWENMPVIMQWNDFFVWELFLLHVFIFALNGFHLLYAFRVCVKKDLKANVSSYFRLMLRSFIPLLFAFFIMGIIAAHVPFAAMLLLGGLSPFLIMWALPTAITKEPLGKGLKYGLTKSWKSFGIGIGLFFAIAGTLTFIITYVGIPINYVKDMPIQWFVLPLADNPQYMFVMIDANINLILSHLLFPIFLLAFSFLYFSIMEKEEARGMYERLKSFGTKSKVYEAFDEGTY</sequence>
<keyword evidence="1" id="KW-0812">Transmembrane</keyword>
<name>A0A916JQD5_9FLAO</name>
<reference evidence="2" key="1">
    <citation type="submission" date="2021-04" db="EMBL/GenBank/DDBJ databases">
        <authorList>
            <person name="Rodrigo-Torres L."/>
            <person name="Arahal R. D."/>
            <person name="Lucena T."/>
        </authorList>
    </citation>
    <scope>NUCLEOTIDE SEQUENCE</scope>
    <source>
        <strain evidence="2">AS29M-1</strain>
    </source>
</reference>
<feature type="transmembrane region" description="Helical" evidence="1">
    <location>
        <begin position="156"/>
        <end position="178"/>
    </location>
</feature>
<keyword evidence="1" id="KW-1133">Transmembrane helix</keyword>
<gene>
    <name evidence="2" type="ORF">CRYO30217_02889</name>
</gene>
<feature type="transmembrane region" description="Helical" evidence="1">
    <location>
        <begin position="476"/>
        <end position="494"/>
    </location>
</feature>
<feature type="transmembrane region" description="Helical" evidence="1">
    <location>
        <begin position="261"/>
        <end position="279"/>
    </location>
</feature>
<evidence type="ECO:0000313" key="2">
    <source>
        <dbReference type="EMBL" id="CAG5085796.1"/>
    </source>
</evidence>
<dbReference type="Proteomes" id="UP000683507">
    <property type="component" value="Chromosome"/>
</dbReference>